<protein>
    <recommendedName>
        <fullName evidence="2">tRNA pseudouridine(55) synthase</fullName>
        <ecNumber evidence="2">5.4.99.25</ecNumber>
    </recommendedName>
</protein>
<dbReference type="PANTHER" id="PTHR13767">
    <property type="entry name" value="TRNA-PSEUDOURIDINE SYNTHASE"/>
    <property type="match status" value="1"/>
</dbReference>
<dbReference type="InterPro" id="IPR014780">
    <property type="entry name" value="tRNA_psdUridine_synth_TruB"/>
</dbReference>
<dbReference type="EC" id="5.4.99.25" evidence="2"/>
<evidence type="ECO:0000313" key="8">
    <source>
        <dbReference type="EMBL" id="KAA8491936.1"/>
    </source>
</evidence>
<dbReference type="SUPFAM" id="SSF55120">
    <property type="entry name" value="Pseudouridine synthase"/>
    <property type="match status" value="1"/>
</dbReference>
<reference evidence="9" key="1">
    <citation type="journal article" date="2019" name="Nat. Commun.">
        <title>Expansion of phycobilisome linker gene families in mesophilic red algae.</title>
        <authorList>
            <person name="Lee J."/>
            <person name="Kim D."/>
            <person name="Bhattacharya D."/>
            <person name="Yoon H.S."/>
        </authorList>
    </citation>
    <scope>NUCLEOTIDE SEQUENCE [LARGE SCALE GENOMIC DNA]</scope>
    <source>
        <strain evidence="9">CCMP 1328</strain>
    </source>
</reference>
<comment type="caution">
    <text evidence="8">The sequence shown here is derived from an EMBL/GenBank/DDBJ whole genome shotgun (WGS) entry which is preliminary data.</text>
</comment>
<dbReference type="GO" id="GO:0160148">
    <property type="term" value="F:tRNA pseudouridine(55) synthase activity"/>
    <property type="evidence" value="ECO:0007669"/>
    <property type="project" value="UniProtKB-EC"/>
</dbReference>
<evidence type="ECO:0000259" key="7">
    <source>
        <dbReference type="Pfam" id="PF16198"/>
    </source>
</evidence>
<dbReference type="AlphaFoldDB" id="A0A5J4YKJ4"/>
<evidence type="ECO:0000256" key="1">
    <source>
        <dbReference type="ARBA" id="ARBA00008999"/>
    </source>
</evidence>
<organism evidence="8 9">
    <name type="scientific">Porphyridium purpureum</name>
    <name type="common">Red alga</name>
    <name type="synonym">Porphyridium cruentum</name>
    <dbReference type="NCBI Taxonomy" id="35688"/>
    <lineage>
        <taxon>Eukaryota</taxon>
        <taxon>Rhodophyta</taxon>
        <taxon>Bangiophyceae</taxon>
        <taxon>Porphyridiales</taxon>
        <taxon>Porphyridiaceae</taxon>
        <taxon>Porphyridium</taxon>
    </lineage>
</organism>
<dbReference type="Pfam" id="PF01509">
    <property type="entry name" value="TruB_N"/>
    <property type="match status" value="1"/>
</dbReference>
<comment type="similarity">
    <text evidence="1">Belongs to the pseudouridine synthase TruB family.</text>
</comment>
<evidence type="ECO:0000256" key="3">
    <source>
        <dbReference type="ARBA" id="ARBA00022694"/>
    </source>
</evidence>
<dbReference type="InterPro" id="IPR020103">
    <property type="entry name" value="PsdUridine_synth_cat_dom_sf"/>
</dbReference>
<evidence type="ECO:0000313" key="9">
    <source>
        <dbReference type="Proteomes" id="UP000324585"/>
    </source>
</evidence>
<accession>A0A5J4YKJ4</accession>
<feature type="region of interest" description="Disordered" evidence="5">
    <location>
        <begin position="423"/>
        <end position="497"/>
    </location>
</feature>
<feature type="compositionally biased region" description="Acidic residues" evidence="5">
    <location>
        <begin position="436"/>
        <end position="462"/>
    </location>
</feature>
<keyword evidence="9" id="KW-1185">Reference proteome</keyword>
<dbReference type="Gene3D" id="3.30.2350.10">
    <property type="entry name" value="Pseudouridine synthase"/>
    <property type="match status" value="1"/>
</dbReference>
<gene>
    <name evidence="8" type="ORF">FVE85_8418</name>
</gene>
<evidence type="ECO:0000256" key="5">
    <source>
        <dbReference type="SAM" id="MobiDB-lite"/>
    </source>
</evidence>
<dbReference type="Proteomes" id="UP000324585">
    <property type="component" value="Unassembled WGS sequence"/>
</dbReference>
<dbReference type="Pfam" id="PF16198">
    <property type="entry name" value="TruB_C_2"/>
    <property type="match status" value="1"/>
</dbReference>
<dbReference type="GO" id="GO:1990481">
    <property type="term" value="P:mRNA pseudouridine synthesis"/>
    <property type="evidence" value="ECO:0007669"/>
    <property type="project" value="TreeGrafter"/>
</dbReference>
<dbReference type="InterPro" id="IPR032819">
    <property type="entry name" value="TruB_C"/>
</dbReference>
<sequence>MAMKGLSWSVFAPLVARVKMSERVGVRSLWPSSLPTVFSRTKKSKSKPMTKSKFKMIKKRSVAFLKVIDSERKILEKRAKTSGLVLEVPDCHFLVVDKPHGMLAGTLTEEVERGLRITMAAAVNFRYLNARYEYEKFNWWKLGHENTKRRKITLQHMRGLRRVRFMQLRGLDSFTSGVVPFALEGAIELMDQFEIGTREFEFTAEFGKATDSFYSSGQVTAEKDFEHITEEMVDQVVRDQFIGELHQVPPMFSNVKLNRRPLWLYARKGKTAAELGVKARPIEVFSLKVLKFELPRIWFHIECCRSTYVQVLVNDLGLALGSYANVTKLRRTRTGPFHVSDAIAGDKRTLRKLRPDIGSYCKHANSVIPGSYIPPAPVVEVKKKKPKIRIVVPDRQYERRYFYLKPQGDDDAQKSAFIDDHEFAPKNAQDSSTDTLDADGEDATVEEEYEPELDSESDAESESELHDEHDRVKETPQFVDEEVQISRQQEGERGSND</sequence>
<dbReference type="OrthoDB" id="9995526at2759"/>
<proteinExistence type="inferred from homology"/>
<dbReference type="PANTHER" id="PTHR13767:SF2">
    <property type="entry name" value="PSEUDOURIDYLATE SYNTHASE TRUB1"/>
    <property type="match status" value="1"/>
</dbReference>
<dbReference type="InterPro" id="IPR002501">
    <property type="entry name" value="PsdUridine_synth_N"/>
</dbReference>
<dbReference type="EMBL" id="VRMN01000011">
    <property type="protein sequence ID" value="KAA8491936.1"/>
    <property type="molecule type" value="Genomic_DNA"/>
</dbReference>
<evidence type="ECO:0000256" key="4">
    <source>
        <dbReference type="ARBA" id="ARBA00023235"/>
    </source>
</evidence>
<feature type="domain" description="Pseudouridine synthase II N-terminal" evidence="6">
    <location>
        <begin position="171"/>
        <end position="309"/>
    </location>
</feature>
<keyword evidence="3" id="KW-0819">tRNA processing</keyword>
<name>A0A5J4YKJ4_PORPP</name>
<feature type="domain" description="tRNA pseudouridylate synthase B C-terminal" evidence="7">
    <location>
        <begin position="312"/>
        <end position="342"/>
    </location>
</feature>
<evidence type="ECO:0000259" key="6">
    <source>
        <dbReference type="Pfam" id="PF01509"/>
    </source>
</evidence>
<dbReference type="GO" id="GO:0003723">
    <property type="term" value="F:RNA binding"/>
    <property type="evidence" value="ECO:0007669"/>
    <property type="project" value="InterPro"/>
</dbReference>
<dbReference type="GO" id="GO:0006400">
    <property type="term" value="P:tRNA modification"/>
    <property type="evidence" value="ECO:0007669"/>
    <property type="project" value="TreeGrafter"/>
</dbReference>
<evidence type="ECO:0000256" key="2">
    <source>
        <dbReference type="ARBA" id="ARBA00012787"/>
    </source>
</evidence>
<keyword evidence="4" id="KW-0413">Isomerase</keyword>
<feature type="compositionally biased region" description="Basic and acidic residues" evidence="5">
    <location>
        <begin position="463"/>
        <end position="474"/>
    </location>
</feature>